<keyword evidence="2" id="KW-1185">Reference proteome</keyword>
<sequence>MNCKLLFPVKGPEDIISYFLHITGIGIASQDDGSFTGVYVAVSAALPNNLCPYSA</sequence>
<gene>
    <name evidence="1" type="ORF">HHL17_20170</name>
</gene>
<comment type="caution">
    <text evidence="1">The sequence shown here is derived from an EMBL/GenBank/DDBJ whole genome shotgun (WGS) entry which is preliminary data.</text>
</comment>
<accession>A0A848GUX8</accession>
<name>A0A848GUX8_9BACT</name>
<evidence type="ECO:0000313" key="1">
    <source>
        <dbReference type="EMBL" id="NML39528.1"/>
    </source>
</evidence>
<proteinExistence type="predicted"/>
<evidence type="ECO:0000313" key="2">
    <source>
        <dbReference type="Proteomes" id="UP000583266"/>
    </source>
</evidence>
<dbReference type="EMBL" id="JABBGC010000002">
    <property type="protein sequence ID" value="NML39528.1"/>
    <property type="molecule type" value="Genomic_DNA"/>
</dbReference>
<organism evidence="1 2">
    <name type="scientific">Chitinophaga fulva</name>
    <dbReference type="NCBI Taxonomy" id="2728842"/>
    <lineage>
        <taxon>Bacteria</taxon>
        <taxon>Pseudomonadati</taxon>
        <taxon>Bacteroidota</taxon>
        <taxon>Chitinophagia</taxon>
        <taxon>Chitinophagales</taxon>
        <taxon>Chitinophagaceae</taxon>
        <taxon>Chitinophaga</taxon>
    </lineage>
</organism>
<protein>
    <submittedName>
        <fullName evidence="1">Uncharacterized protein</fullName>
    </submittedName>
</protein>
<dbReference type="RefSeq" id="WP_169226596.1">
    <property type="nucleotide sequence ID" value="NZ_JABBGC010000002.1"/>
</dbReference>
<dbReference type="Proteomes" id="UP000583266">
    <property type="component" value="Unassembled WGS sequence"/>
</dbReference>
<reference evidence="1 2" key="1">
    <citation type="submission" date="2020-04" db="EMBL/GenBank/DDBJ databases">
        <title>Chitinophaga sp. G-6-1-13 sp. nov., isolated from soil.</title>
        <authorList>
            <person name="Dahal R.H."/>
            <person name="Chaudhary D.K."/>
        </authorList>
    </citation>
    <scope>NUCLEOTIDE SEQUENCE [LARGE SCALE GENOMIC DNA]</scope>
    <source>
        <strain evidence="1 2">G-6-1-13</strain>
    </source>
</reference>
<dbReference type="AlphaFoldDB" id="A0A848GUX8"/>